<dbReference type="GO" id="GO:0005576">
    <property type="term" value="C:extracellular region"/>
    <property type="evidence" value="ECO:0007669"/>
    <property type="project" value="UniProtKB-SubCell"/>
</dbReference>
<dbReference type="SUPFAM" id="SSF49842">
    <property type="entry name" value="TNF-like"/>
    <property type="match status" value="1"/>
</dbReference>
<accession>A0A6J2VAB1</accession>
<feature type="domain" description="C1q" evidence="6">
    <location>
        <begin position="108"/>
        <end position="245"/>
    </location>
</feature>
<dbReference type="AlphaFoldDB" id="A0A6J2VAB1"/>
<dbReference type="Gene3D" id="2.60.120.40">
    <property type="match status" value="1"/>
</dbReference>
<dbReference type="PANTHER" id="PTHR22923:SF102">
    <property type="entry name" value="CEREBELLIN 13-RELATED"/>
    <property type="match status" value="1"/>
</dbReference>
<evidence type="ECO:0000256" key="2">
    <source>
        <dbReference type="ARBA" id="ARBA00022525"/>
    </source>
</evidence>
<name>A0A6J2VAB1_CHACN</name>
<evidence type="ECO:0000256" key="3">
    <source>
        <dbReference type="ARBA" id="ARBA00022729"/>
    </source>
</evidence>
<organism evidence="7 8">
    <name type="scientific">Chanos chanos</name>
    <name type="common">Milkfish</name>
    <name type="synonym">Mugil chanos</name>
    <dbReference type="NCBI Taxonomy" id="29144"/>
    <lineage>
        <taxon>Eukaryota</taxon>
        <taxon>Metazoa</taxon>
        <taxon>Chordata</taxon>
        <taxon>Craniata</taxon>
        <taxon>Vertebrata</taxon>
        <taxon>Euteleostomi</taxon>
        <taxon>Actinopterygii</taxon>
        <taxon>Neopterygii</taxon>
        <taxon>Teleostei</taxon>
        <taxon>Ostariophysi</taxon>
        <taxon>Gonorynchiformes</taxon>
        <taxon>Chanidae</taxon>
        <taxon>Chanos</taxon>
    </lineage>
</organism>
<dbReference type="PRINTS" id="PR00007">
    <property type="entry name" value="COMPLEMNTC1Q"/>
</dbReference>
<dbReference type="OrthoDB" id="10070467at2759"/>
<evidence type="ECO:0000256" key="4">
    <source>
        <dbReference type="SAM" id="Coils"/>
    </source>
</evidence>
<dbReference type="PROSITE" id="PS50871">
    <property type="entry name" value="C1Q"/>
    <property type="match status" value="1"/>
</dbReference>
<comment type="subcellular location">
    <subcellularLocation>
        <location evidence="1">Secreted</location>
    </subcellularLocation>
</comment>
<dbReference type="InParanoid" id="A0A6J2VAB1"/>
<dbReference type="Proteomes" id="UP000504632">
    <property type="component" value="Chromosome 5"/>
</dbReference>
<evidence type="ECO:0000259" key="6">
    <source>
        <dbReference type="PROSITE" id="PS50871"/>
    </source>
</evidence>
<evidence type="ECO:0000313" key="8">
    <source>
        <dbReference type="RefSeq" id="XP_030629785.1"/>
    </source>
</evidence>
<gene>
    <name evidence="8" type="primary">c1ql4l</name>
</gene>
<feature type="coiled-coil region" evidence="4">
    <location>
        <begin position="38"/>
        <end position="100"/>
    </location>
</feature>
<dbReference type="CTD" id="100007371"/>
<evidence type="ECO:0000256" key="5">
    <source>
        <dbReference type="SAM" id="SignalP"/>
    </source>
</evidence>
<dbReference type="RefSeq" id="XP_030629785.1">
    <property type="nucleotide sequence ID" value="XM_030773925.1"/>
</dbReference>
<sequence>MMKMAPILQSVLMCFVLAAKAQDITLTSFDILYELNEIKSLFELKETIEQTLKKQSDEMVQLKARVQELEETNEAMKNALEETTMKIQEQENHIKLLQSSVTEPTSQKRGKDIAFSASLQSSGLGNIGPYNSEIGLVYKKVLTNIGKAYNSETGIFTAPLKGVYYFRFYAHAKPGTKMAVSLYRNDSKVSSIFSWKPVTNGNASNGVVLILNSGDQVCTRLWGNAWVYDDDNNYTSFSGFLLFPL</sequence>
<dbReference type="InterPro" id="IPR008983">
    <property type="entry name" value="Tumour_necrosis_fac-like_dom"/>
</dbReference>
<proteinExistence type="predicted"/>
<keyword evidence="3 5" id="KW-0732">Signal</keyword>
<dbReference type="InterPro" id="IPR001073">
    <property type="entry name" value="C1q_dom"/>
</dbReference>
<dbReference type="GeneID" id="115811635"/>
<dbReference type="InterPro" id="IPR050822">
    <property type="entry name" value="Cerebellin_Synaptic_Org"/>
</dbReference>
<protein>
    <submittedName>
        <fullName evidence="8">Complement component 1, q subcomponent-like 4 like</fullName>
    </submittedName>
</protein>
<keyword evidence="7" id="KW-1185">Reference proteome</keyword>
<feature type="signal peptide" evidence="5">
    <location>
        <begin position="1"/>
        <end position="21"/>
    </location>
</feature>
<dbReference type="SMART" id="SM00110">
    <property type="entry name" value="C1Q"/>
    <property type="match status" value="1"/>
</dbReference>
<keyword evidence="4" id="KW-0175">Coiled coil</keyword>
<evidence type="ECO:0000256" key="1">
    <source>
        <dbReference type="ARBA" id="ARBA00004613"/>
    </source>
</evidence>
<dbReference type="PANTHER" id="PTHR22923">
    <property type="entry name" value="CEREBELLIN-RELATED"/>
    <property type="match status" value="1"/>
</dbReference>
<reference evidence="8" key="1">
    <citation type="submission" date="2025-08" db="UniProtKB">
        <authorList>
            <consortium name="RefSeq"/>
        </authorList>
    </citation>
    <scope>IDENTIFICATION</scope>
</reference>
<evidence type="ECO:0000313" key="7">
    <source>
        <dbReference type="Proteomes" id="UP000504632"/>
    </source>
</evidence>
<keyword evidence="2" id="KW-0964">Secreted</keyword>
<dbReference type="Pfam" id="PF00386">
    <property type="entry name" value="C1q"/>
    <property type="match status" value="1"/>
</dbReference>
<dbReference type="FunCoup" id="A0A6J2VAB1">
    <property type="interactions" value="3"/>
</dbReference>
<feature type="chain" id="PRO_5026666441" evidence="5">
    <location>
        <begin position="22"/>
        <end position="245"/>
    </location>
</feature>